<dbReference type="Gene3D" id="3.60.10.10">
    <property type="entry name" value="Endonuclease/exonuclease/phosphatase"/>
    <property type="match status" value="1"/>
</dbReference>
<keyword evidence="9" id="KW-0812">Transmembrane</keyword>
<dbReference type="InterPro" id="IPR029021">
    <property type="entry name" value="Prot-tyrosine_phosphatase-like"/>
</dbReference>
<dbReference type="GO" id="GO:0005634">
    <property type="term" value="C:nucleus"/>
    <property type="evidence" value="ECO:0007669"/>
    <property type="project" value="TreeGrafter"/>
</dbReference>
<evidence type="ECO:0000256" key="2">
    <source>
        <dbReference type="ARBA" id="ARBA00009701"/>
    </source>
</evidence>
<evidence type="ECO:0000259" key="12">
    <source>
        <dbReference type="PROSITE" id="PS50878"/>
    </source>
</evidence>
<evidence type="ECO:0000256" key="5">
    <source>
        <dbReference type="ARBA" id="ARBA00022801"/>
    </source>
</evidence>
<reference evidence="13" key="1">
    <citation type="journal article" date="2013" name="Genome Biol. Evol.">
        <title>Punctuated emergences of genetic and phenotypic innovations in eumetazoan, bilaterian, euteleostome, and hominidae ancestors.</title>
        <authorList>
            <person name="Wenger Y."/>
            <person name="Galliot B."/>
        </authorList>
    </citation>
    <scope>NUCLEOTIDE SEQUENCE</scope>
    <source>
        <tissue evidence="13">Whole animals</tissue>
    </source>
</reference>
<comment type="subcellular location">
    <subcellularLocation>
        <location evidence="1">Endomembrane system</location>
    </subcellularLocation>
</comment>
<dbReference type="InterPro" id="IPR036691">
    <property type="entry name" value="Endo/exonu/phosph_ase_sf"/>
</dbReference>
<evidence type="ECO:0000256" key="7">
    <source>
        <dbReference type="ARBA" id="ARBA00023136"/>
    </source>
</evidence>
<dbReference type="SMART" id="SM00194">
    <property type="entry name" value="PTPc"/>
    <property type="match status" value="1"/>
</dbReference>
<dbReference type="EC" id="3.1.3.48" evidence="3"/>
<dbReference type="GO" id="GO:0019901">
    <property type="term" value="F:protein kinase binding"/>
    <property type="evidence" value="ECO:0007669"/>
    <property type="project" value="TreeGrafter"/>
</dbReference>
<keyword evidence="6" id="KW-0904">Protein phosphatase</keyword>
<keyword evidence="7 9" id="KW-0472">Membrane</keyword>
<keyword evidence="5" id="KW-0378">Hydrolase</keyword>
<name>T2MGA1_HYDVU</name>
<evidence type="ECO:0000256" key="9">
    <source>
        <dbReference type="SAM" id="Phobius"/>
    </source>
</evidence>
<dbReference type="SUPFAM" id="SSF52799">
    <property type="entry name" value="(Phosphotyrosine protein) phosphatases II"/>
    <property type="match status" value="1"/>
</dbReference>
<dbReference type="EMBL" id="HAAD01005071">
    <property type="protein sequence ID" value="CDG71303.1"/>
    <property type="molecule type" value="mRNA"/>
</dbReference>
<dbReference type="SUPFAM" id="SSF56672">
    <property type="entry name" value="DNA/RNA polymerases"/>
    <property type="match status" value="1"/>
</dbReference>
<keyword evidence="13" id="KW-0675">Receptor</keyword>
<accession>T2MGA1</accession>
<evidence type="ECO:0000256" key="8">
    <source>
        <dbReference type="SAM" id="MobiDB-lite"/>
    </source>
</evidence>
<feature type="region of interest" description="Disordered" evidence="8">
    <location>
        <begin position="863"/>
        <end position="884"/>
    </location>
</feature>
<dbReference type="PROSITE" id="PS50878">
    <property type="entry name" value="RT_POL"/>
    <property type="match status" value="1"/>
</dbReference>
<organism evidence="13">
    <name type="scientific">Hydra vulgaris</name>
    <name type="common">Hydra</name>
    <name type="synonym">Hydra attenuata</name>
    <dbReference type="NCBI Taxonomy" id="6087"/>
    <lineage>
        <taxon>Eukaryota</taxon>
        <taxon>Metazoa</taxon>
        <taxon>Cnidaria</taxon>
        <taxon>Hydrozoa</taxon>
        <taxon>Hydroidolina</taxon>
        <taxon>Anthoathecata</taxon>
        <taxon>Aplanulata</taxon>
        <taxon>Hydridae</taxon>
        <taxon>Hydra</taxon>
    </lineage>
</organism>
<evidence type="ECO:0000256" key="6">
    <source>
        <dbReference type="ARBA" id="ARBA00022912"/>
    </source>
</evidence>
<dbReference type="Gene3D" id="3.90.190.10">
    <property type="entry name" value="Protein tyrosine phosphatase superfamily"/>
    <property type="match status" value="1"/>
</dbReference>
<keyword evidence="4" id="KW-0597">Phosphoprotein</keyword>
<dbReference type="InterPro" id="IPR003595">
    <property type="entry name" value="Tyr_Pase_cat"/>
</dbReference>
<dbReference type="InterPro" id="IPR016130">
    <property type="entry name" value="Tyr_Pase_AS"/>
</dbReference>
<sequence length="939" mass="108087">MLIRCIYRPPDISHEYNNYVLLSINAAKMSIYQKEYSDLIITGDFNYNTIDWSDNNCPFSATDNESQTNKFIECLEDCFLFQCVCEPTFQIANYKSTNILDLIITNDKNKIVSITHSAPLGNVKQGHHLLKCCYLMNDYKFSTKHKKSIRLYQKGNYELFSCHFNNVDWENGFKTSKFKSNPKLLYKYINEKKSVKTHIRALEIDNGEIINDQFAIATELNKYFHSVYVNDNCTNIIEFHNIPSNLLLNTVLITQNDVQTRLQALDKSKSVGFDFVHPYVLKECSSSISYPLYLIFKKSMETGTLPDMWKKANVMPLFKKGSKLKASNYRPVSLTSIPCKVLERIIADCIMQHLIKNNLLSKKQHGFMKSKSCTTNLLEYLDILTDAFHNRTPVDVLDTDFKKAIDSVSHKKLLSKLLTFGISGKLLTWIVCFLANRKQRVVLGKSVTDWVDVLSGVPQGSVLGPLLFLMIQLDTISIAESKTQKVAKLAENRNLNRYRDVLPYDDSRIVLKNSTNDYINANFVKVPDVNRTYILTQGPLPHTCESFWKMVWENNTEGIVMLNKLVEKNAVKCHPYWPTNEEESIKYGDYDVCTLSESFETSYILREFLLTHLPSSSKRHIKQFHYMTWPDFGVPDDPLTFLKFLSHIKSTGVLFSNPVVHCSAGIGRSGTFCLVDAALSIAKQKNTPDGLDPRALLLSMRKYRSGLIQTAEQYRFALVTILSGLKQMFPQYFSENKNDIENCINDIPPPLPPRQHANKPPVKPERTSLYEENQTLTKNIQSFSDTDSSSEEESTEDMVDFANMYGEEVEEEFTELNHISDKSDYEDATVTNYNPLNKYVQNSNAFINENEQYKKVTENQELTNKDDSVHKARKEQENENTNLRKREIQEKNIKTKKLVETIKNNMKKSEKQQYNKWWLCVGSFAGLCSVVIILYSWLS</sequence>
<evidence type="ECO:0000256" key="1">
    <source>
        <dbReference type="ARBA" id="ARBA00004308"/>
    </source>
</evidence>
<dbReference type="GO" id="GO:0004726">
    <property type="term" value="F:non-membrane spanning protein tyrosine phosphatase activity"/>
    <property type="evidence" value="ECO:0007669"/>
    <property type="project" value="TreeGrafter"/>
</dbReference>
<keyword evidence="9" id="KW-1133">Transmembrane helix</keyword>
<feature type="domain" description="Tyrosine specific protein phosphatases" evidence="11">
    <location>
        <begin position="639"/>
        <end position="715"/>
    </location>
</feature>
<dbReference type="GO" id="GO:0046426">
    <property type="term" value="P:negative regulation of receptor signaling pathway via JAK-STAT"/>
    <property type="evidence" value="ECO:0007669"/>
    <property type="project" value="TreeGrafter"/>
</dbReference>
<dbReference type="PANTHER" id="PTHR46047">
    <property type="entry name" value="TYROSINE-PROTEIN PHOSPHATASE NON-RECEPTOR TYPE 61F"/>
    <property type="match status" value="1"/>
</dbReference>
<feature type="non-terminal residue" evidence="13">
    <location>
        <position position="1"/>
    </location>
</feature>
<dbReference type="OrthoDB" id="5981979at2759"/>
<proteinExistence type="evidence at transcript level"/>
<dbReference type="PROSITE" id="PS00383">
    <property type="entry name" value="TYR_PHOSPHATASE_1"/>
    <property type="match status" value="1"/>
</dbReference>
<dbReference type="CDD" id="cd01650">
    <property type="entry name" value="RT_nLTR_like"/>
    <property type="match status" value="1"/>
</dbReference>
<dbReference type="PROSITE" id="PS50056">
    <property type="entry name" value="TYR_PHOSPHATASE_2"/>
    <property type="match status" value="1"/>
</dbReference>
<evidence type="ECO:0000256" key="3">
    <source>
        <dbReference type="ARBA" id="ARBA00013064"/>
    </source>
</evidence>
<dbReference type="GO" id="GO:0005737">
    <property type="term" value="C:cytoplasm"/>
    <property type="evidence" value="ECO:0007669"/>
    <property type="project" value="TreeGrafter"/>
</dbReference>
<dbReference type="GO" id="GO:0012505">
    <property type="term" value="C:endomembrane system"/>
    <property type="evidence" value="ECO:0007669"/>
    <property type="project" value="UniProtKB-SubCell"/>
</dbReference>
<feature type="region of interest" description="Disordered" evidence="8">
    <location>
        <begin position="744"/>
        <end position="764"/>
    </location>
</feature>
<evidence type="ECO:0000256" key="4">
    <source>
        <dbReference type="ARBA" id="ARBA00022553"/>
    </source>
</evidence>
<evidence type="ECO:0000259" key="11">
    <source>
        <dbReference type="PROSITE" id="PS50056"/>
    </source>
</evidence>
<dbReference type="PROSITE" id="PS50055">
    <property type="entry name" value="TYR_PHOSPHATASE_PTP"/>
    <property type="match status" value="1"/>
</dbReference>
<dbReference type="Pfam" id="PF00078">
    <property type="entry name" value="RVT_1"/>
    <property type="match status" value="1"/>
</dbReference>
<dbReference type="InterPro" id="IPR000477">
    <property type="entry name" value="RT_dom"/>
</dbReference>
<gene>
    <name evidence="13" type="primary">PTPN1</name>
</gene>
<protein>
    <recommendedName>
        <fullName evidence="3">protein-tyrosine-phosphatase</fullName>
        <ecNumber evidence="3">3.1.3.48</ecNumber>
    </recommendedName>
</protein>
<dbReference type="Pfam" id="PF00102">
    <property type="entry name" value="Y_phosphatase"/>
    <property type="match status" value="1"/>
</dbReference>
<feature type="domain" description="Reverse transcriptase" evidence="12">
    <location>
        <begin position="298"/>
        <end position="561"/>
    </location>
</feature>
<comment type="similarity">
    <text evidence="2">Belongs to the protein-tyrosine phosphatase family. Non-receptor class 1 subfamily.</text>
</comment>
<evidence type="ECO:0000313" key="13">
    <source>
        <dbReference type="EMBL" id="CDG71303.1"/>
    </source>
</evidence>
<dbReference type="InterPro" id="IPR000242">
    <property type="entry name" value="PTP_cat"/>
</dbReference>
<dbReference type="PRINTS" id="PR00700">
    <property type="entry name" value="PRTYPHPHTASE"/>
</dbReference>
<dbReference type="InterPro" id="IPR051985">
    <property type="entry name" value="NR_tyrosine_phosphatase"/>
</dbReference>
<dbReference type="GO" id="GO:0070373">
    <property type="term" value="P:negative regulation of ERK1 and ERK2 cascade"/>
    <property type="evidence" value="ECO:0007669"/>
    <property type="project" value="TreeGrafter"/>
</dbReference>
<dbReference type="InterPro" id="IPR043502">
    <property type="entry name" value="DNA/RNA_pol_sf"/>
</dbReference>
<feature type="transmembrane region" description="Helical" evidence="9">
    <location>
        <begin position="917"/>
        <end position="938"/>
    </location>
</feature>
<feature type="region of interest" description="Disordered" evidence="8">
    <location>
        <begin position="776"/>
        <end position="796"/>
    </location>
</feature>
<dbReference type="PANTHER" id="PTHR46047:SF3">
    <property type="entry name" value="TYROSINE-PROTEIN PHOSPHATASE NON-RECEPTOR TYPE 61F"/>
    <property type="match status" value="1"/>
</dbReference>
<feature type="domain" description="Tyrosine-protein phosphatase" evidence="10">
    <location>
        <begin position="469"/>
        <end position="724"/>
    </location>
</feature>
<dbReference type="InterPro" id="IPR000387">
    <property type="entry name" value="Tyr_Pase_dom"/>
</dbReference>
<dbReference type="InterPro" id="IPR005135">
    <property type="entry name" value="Endo/exonuclease/phosphatase"/>
</dbReference>
<dbReference type="SMART" id="SM00404">
    <property type="entry name" value="PTPc_motif"/>
    <property type="match status" value="1"/>
</dbReference>
<dbReference type="AlphaFoldDB" id="T2MGA1"/>
<dbReference type="Pfam" id="PF14529">
    <property type="entry name" value="Exo_endo_phos_2"/>
    <property type="match status" value="1"/>
</dbReference>
<dbReference type="SUPFAM" id="SSF56219">
    <property type="entry name" value="DNase I-like"/>
    <property type="match status" value="1"/>
</dbReference>
<evidence type="ECO:0000259" key="10">
    <source>
        <dbReference type="PROSITE" id="PS50055"/>
    </source>
</evidence>